<organism evidence="2 3">
    <name type="scientific">Paenibacillus timonensis</name>
    <dbReference type="NCBI Taxonomy" id="225915"/>
    <lineage>
        <taxon>Bacteria</taxon>
        <taxon>Bacillati</taxon>
        <taxon>Bacillota</taxon>
        <taxon>Bacilli</taxon>
        <taxon>Bacillales</taxon>
        <taxon>Paenibacillaceae</taxon>
        <taxon>Paenibacillus</taxon>
    </lineage>
</organism>
<feature type="transmembrane region" description="Helical" evidence="1">
    <location>
        <begin position="95"/>
        <end position="116"/>
    </location>
</feature>
<comment type="caution">
    <text evidence="2">The sequence shown here is derived from an EMBL/GenBank/DDBJ whole genome shotgun (WGS) entry which is preliminary data.</text>
</comment>
<keyword evidence="1" id="KW-0812">Transmembrane</keyword>
<evidence type="ECO:0000313" key="2">
    <source>
        <dbReference type="EMBL" id="MFD1180998.1"/>
    </source>
</evidence>
<accession>A0ABW3S8S2</accession>
<keyword evidence="1" id="KW-1133">Transmembrane helix</keyword>
<gene>
    <name evidence="2" type="ORF">ACFQ2Z_06485</name>
</gene>
<sequence length="157" mass="17430">MVHVTSLLIPAVMLLPNLLFMVWPPKSMPGVKVLKESLLYKVAEGIGRAGVVVLPLFSAVRVEGNLERIALVLMLLSFGLYVIGWLRYLRGDRQYRLLFASILGIPVPMAIMPVLYFMSASLMLHSVPLLVCSLILGIGHIPASLRVQRFLDNHEPT</sequence>
<proteinExistence type="predicted"/>
<keyword evidence="1" id="KW-0472">Membrane</keyword>
<reference evidence="3" key="1">
    <citation type="journal article" date="2019" name="Int. J. Syst. Evol. Microbiol.">
        <title>The Global Catalogue of Microorganisms (GCM) 10K type strain sequencing project: providing services to taxonomists for standard genome sequencing and annotation.</title>
        <authorList>
            <consortium name="The Broad Institute Genomics Platform"/>
            <consortium name="The Broad Institute Genome Sequencing Center for Infectious Disease"/>
            <person name="Wu L."/>
            <person name="Ma J."/>
        </authorList>
    </citation>
    <scope>NUCLEOTIDE SEQUENCE [LARGE SCALE GENOMIC DNA]</scope>
    <source>
        <strain evidence="3">CCUG 48216</strain>
    </source>
</reference>
<feature type="transmembrane region" description="Helical" evidence="1">
    <location>
        <begin position="69"/>
        <end position="88"/>
    </location>
</feature>
<dbReference type="Proteomes" id="UP001597211">
    <property type="component" value="Unassembled WGS sequence"/>
</dbReference>
<evidence type="ECO:0000256" key="1">
    <source>
        <dbReference type="SAM" id="Phobius"/>
    </source>
</evidence>
<evidence type="ECO:0000313" key="3">
    <source>
        <dbReference type="Proteomes" id="UP001597211"/>
    </source>
</evidence>
<name>A0ABW3S8S2_9BACL</name>
<feature type="transmembrane region" description="Helical" evidence="1">
    <location>
        <begin position="6"/>
        <end position="26"/>
    </location>
</feature>
<keyword evidence="3" id="KW-1185">Reference proteome</keyword>
<protein>
    <submittedName>
        <fullName evidence="2">Uncharacterized protein</fullName>
    </submittedName>
</protein>
<dbReference type="EMBL" id="JBHTKZ010000008">
    <property type="protein sequence ID" value="MFD1180998.1"/>
    <property type="molecule type" value="Genomic_DNA"/>
</dbReference>
<feature type="transmembrane region" description="Helical" evidence="1">
    <location>
        <begin position="122"/>
        <end position="141"/>
    </location>
</feature>